<organism evidence="1 2">
    <name type="scientific">Botryobasidium botryosum (strain FD-172 SS1)</name>
    <dbReference type="NCBI Taxonomy" id="930990"/>
    <lineage>
        <taxon>Eukaryota</taxon>
        <taxon>Fungi</taxon>
        <taxon>Dikarya</taxon>
        <taxon>Basidiomycota</taxon>
        <taxon>Agaricomycotina</taxon>
        <taxon>Agaricomycetes</taxon>
        <taxon>Cantharellales</taxon>
        <taxon>Botryobasidiaceae</taxon>
        <taxon>Botryobasidium</taxon>
    </lineage>
</organism>
<evidence type="ECO:0000313" key="1">
    <source>
        <dbReference type="EMBL" id="KDQ19280.1"/>
    </source>
</evidence>
<dbReference type="Proteomes" id="UP000027195">
    <property type="component" value="Unassembled WGS sequence"/>
</dbReference>
<dbReference type="AlphaFoldDB" id="A0A067MX63"/>
<evidence type="ECO:0000313" key="2">
    <source>
        <dbReference type="Proteomes" id="UP000027195"/>
    </source>
</evidence>
<protein>
    <submittedName>
        <fullName evidence="1">Uncharacterized protein</fullName>
    </submittedName>
</protein>
<dbReference type="InParanoid" id="A0A067MX63"/>
<proteinExistence type="predicted"/>
<sequence length="332" mass="35822">MAFVSTDMFDEAAAARGVERHGAKVKGCNFRDEWGSGRLGQQYTAMRRSPCEQTGDDVLGKKGGQPSRILVTNPRVKGLMCSREGGAAASAAAGDTMCIGAARRRGRIGVNGETYMGKEARGKNGGGGQWAVTLRAYWYTSVAAWLANNYPEELIFSWKIKEPRPRSGYLPLDGAQPACRIEEMKGGLPRVDTQLEIAGARDPAADLGASKLWAKRHPDNRTAPKRHGLTASQIAQIATRLWPVPFRSLLGKSTGTCGSLASIRAQTQRGKRCEIWDTQGAGNLGGCGPVTTLDTKRELRGRHASVMWRTHSRGSALIIPGTRFFPGGRAAR</sequence>
<keyword evidence="2" id="KW-1185">Reference proteome</keyword>
<accession>A0A067MX63</accession>
<reference evidence="2" key="1">
    <citation type="journal article" date="2014" name="Proc. Natl. Acad. Sci. U.S.A.">
        <title>Extensive sampling of basidiomycete genomes demonstrates inadequacy of the white-rot/brown-rot paradigm for wood decay fungi.</title>
        <authorList>
            <person name="Riley R."/>
            <person name="Salamov A.A."/>
            <person name="Brown D.W."/>
            <person name="Nagy L.G."/>
            <person name="Floudas D."/>
            <person name="Held B.W."/>
            <person name="Levasseur A."/>
            <person name="Lombard V."/>
            <person name="Morin E."/>
            <person name="Otillar R."/>
            <person name="Lindquist E.A."/>
            <person name="Sun H."/>
            <person name="LaButti K.M."/>
            <person name="Schmutz J."/>
            <person name="Jabbour D."/>
            <person name="Luo H."/>
            <person name="Baker S.E."/>
            <person name="Pisabarro A.G."/>
            <person name="Walton J.D."/>
            <person name="Blanchette R.A."/>
            <person name="Henrissat B."/>
            <person name="Martin F."/>
            <person name="Cullen D."/>
            <person name="Hibbett D.S."/>
            <person name="Grigoriev I.V."/>
        </authorList>
    </citation>
    <scope>NUCLEOTIDE SEQUENCE [LARGE SCALE GENOMIC DNA]</scope>
    <source>
        <strain evidence="2">FD-172 SS1</strain>
    </source>
</reference>
<name>A0A067MX63_BOTB1</name>
<dbReference type="EMBL" id="KL198019">
    <property type="protein sequence ID" value="KDQ19280.1"/>
    <property type="molecule type" value="Genomic_DNA"/>
</dbReference>
<gene>
    <name evidence="1" type="ORF">BOTBODRAFT_142894</name>
</gene>
<dbReference type="HOGENOM" id="CLU_836757_0_0_1"/>